<proteinExistence type="inferred from homology"/>
<evidence type="ECO:0000256" key="4">
    <source>
        <dbReference type="ARBA" id="ARBA00016244"/>
    </source>
</evidence>
<evidence type="ECO:0000256" key="3">
    <source>
        <dbReference type="ARBA" id="ARBA00009677"/>
    </source>
</evidence>
<comment type="caution">
    <text evidence="9">The sequence shown here is derived from an EMBL/GenBank/DDBJ whole genome shotgun (WGS) entry which is preliminary data.</text>
</comment>
<evidence type="ECO:0000256" key="1">
    <source>
        <dbReference type="ARBA" id="ARBA00004365"/>
    </source>
</evidence>
<dbReference type="OrthoDB" id="7181295at2"/>
<feature type="domain" description="Flagellar basal-body/hook protein C-terminal" evidence="7">
    <location>
        <begin position="442"/>
        <end position="479"/>
    </location>
</feature>
<keyword evidence="9" id="KW-0969">Cilium</keyword>
<keyword evidence="10" id="KW-1185">Reference proteome</keyword>
<keyword evidence="9" id="KW-0282">Flagellum</keyword>
<evidence type="ECO:0000259" key="8">
    <source>
        <dbReference type="Pfam" id="PF22638"/>
    </source>
</evidence>
<dbReference type="GO" id="GO:0044780">
    <property type="term" value="P:bacterial-type flagellum assembly"/>
    <property type="evidence" value="ECO:0007669"/>
    <property type="project" value="InterPro"/>
</dbReference>
<comment type="subcellular location">
    <subcellularLocation>
        <location evidence="1">Bacterial flagellum</location>
    </subcellularLocation>
    <subcellularLocation>
        <location evidence="2">Secreted</location>
    </subcellularLocation>
</comment>
<feature type="domain" description="Flagellar hook-associated protein FlgK helical" evidence="8">
    <location>
        <begin position="96"/>
        <end position="309"/>
    </location>
</feature>
<keyword evidence="6" id="KW-0975">Bacterial flagellum</keyword>
<comment type="similarity">
    <text evidence="3">Belongs to the flagella basal body rod proteins family.</text>
</comment>
<keyword evidence="9" id="KW-0966">Cell projection</keyword>
<dbReference type="Pfam" id="PF06429">
    <property type="entry name" value="Flg_bbr_C"/>
    <property type="match status" value="1"/>
</dbReference>
<name>A0A2P7SDW3_9HYPH</name>
<dbReference type="Pfam" id="PF22638">
    <property type="entry name" value="FlgK_D1"/>
    <property type="match status" value="1"/>
</dbReference>
<evidence type="ECO:0000256" key="5">
    <source>
        <dbReference type="ARBA" id="ARBA00022525"/>
    </source>
</evidence>
<evidence type="ECO:0000256" key="6">
    <source>
        <dbReference type="ARBA" id="ARBA00023143"/>
    </source>
</evidence>
<dbReference type="GO" id="GO:0005576">
    <property type="term" value="C:extracellular region"/>
    <property type="evidence" value="ECO:0007669"/>
    <property type="project" value="UniProtKB-SubCell"/>
</dbReference>
<protein>
    <recommendedName>
        <fullName evidence="4">Flagellar hook-associated protein 1</fullName>
    </recommendedName>
</protein>
<dbReference type="SUPFAM" id="SSF64518">
    <property type="entry name" value="Phase 1 flagellin"/>
    <property type="match status" value="1"/>
</dbReference>
<dbReference type="InterPro" id="IPR010930">
    <property type="entry name" value="Flg_bb/hook_C_dom"/>
</dbReference>
<dbReference type="EMBL" id="PXYL01000005">
    <property type="protein sequence ID" value="PSJ60702.1"/>
    <property type="molecule type" value="Genomic_DNA"/>
</dbReference>
<dbReference type="GO" id="GO:0009424">
    <property type="term" value="C:bacterial-type flagellum hook"/>
    <property type="evidence" value="ECO:0007669"/>
    <property type="project" value="InterPro"/>
</dbReference>
<evidence type="ECO:0000313" key="10">
    <source>
        <dbReference type="Proteomes" id="UP000240653"/>
    </source>
</evidence>
<dbReference type="GO" id="GO:0005198">
    <property type="term" value="F:structural molecule activity"/>
    <property type="evidence" value="ECO:0007669"/>
    <property type="project" value="InterPro"/>
</dbReference>
<dbReference type="NCBIfam" id="TIGR02492">
    <property type="entry name" value="flgK_ends"/>
    <property type="match status" value="1"/>
</dbReference>
<evidence type="ECO:0000256" key="2">
    <source>
        <dbReference type="ARBA" id="ARBA00004613"/>
    </source>
</evidence>
<dbReference type="PANTHER" id="PTHR30033">
    <property type="entry name" value="FLAGELLAR HOOK-ASSOCIATED PROTEIN 1"/>
    <property type="match status" value="1"/>
</dbReference>
<dbReference type="RefSeq" id="WP_106724168.1">
    <property type="nucleotide sequence ID" value="NZ_PXYL01000005.1"/>
</dbReference>
<sequence length="482" mass="50408">MSLATALNIAQSSLLNTSIQTSVVSRNVMNAKNSDYSQRTAVLTSLAPGARVVVIQRATSEQLFRQNLSATSAWSAQSTLVTGLDRLDLSVNGVDGASTAATAITELQKALQIYSATPSNRTLADNAINAARQLVASLNNGAAAIQTFRSETDQEIATSVNDLNSLLAQFKDVNNEVVAGTRMGRDVNDALDQRDALLKKISEYVPISTFNRGDNDMVITTTDGMTLFETVPRSVTFEASPAYASGAAGNQIYIDGVPVSMGTGGNTNAGGKLASLLQLRDGVAVTMQRQLDEVARGLITAFAEKDPSGANPDAAGLFTWSGAPAIPANGTLIDGLAGQISLNSAFVSNPELLRDGGANGAAYVQNSGGGSSYADLLISYGERLDQPMTFDPAAGNGDKASLNGYSANSVGWFQALRKDASTASDTKEALATRTAEALSNETGVNVDMEMSNLLDLEHSYQASARLIQAVDDMLSALLDAVR</sequence>
<accession>A0A2P7SDW3</accession>
<dbReference type="InterPro" id="IPR002371">
    <property type="entry name" value="FlgK"/>
</dbReference>
<gene>
    <name evidence="9" type="ORF">C7I85_11695</name>
</gene>
<evidence type="ECO:0000313" key="9">
    <source>
        <dbReference type="EMBL" id="PSJ60702.1"/>
    </source>
</evidence>
<organism evidence="9 10">
    <name type="scientific">Pseudaminobacter soli</name>
    <name type="common">ex Li et al. 2025</name>
    <dbReference type="NCBI Taxonomy" id="1295366"/>
    <lineage>
        <taxon>Bacteria</taxon>
        <taxon>Pseudomonadati</taxon>
        <taxon>Pseudomonadota</taxon>
        <taxon>Alphaproteobacteria</taxon>
        <taxon>Hyphomicrobiales</taxon>
        <taxon>Phyllobacteriaceae</taxon>
        <taxon>Pseudaminobacter</taxon>
    </lineage>
</organism>
<dbReference type="Proteomes" id="UP000240653">
    <property type="component" value="Unassembled WGS sequence"/>
</dbReference>
<dbReference type="PANTHER" id="PTHR30033:SF1">
    <property type="entry name" value="FLAGELLAR HOOK-ASSOCIATED PROTEIN 1"/>
    <property type="match status" value="1"/>
</dbReference>
<keyword evidence="5" id="KW-0964">Secreted</keyword>
<dbReference type="AlphaFoldDB" id="A0A2P7SDW3"/>
<reference evidence="9 10" key="1">
    <citation type="submission" date="2018-03" db="EMBL/GenBank/DDBJ databases">
        <title>The draft genome of Mesorhizobium soli JCM 19897.</title>
        <authorList>
            <person name="Li L."/>
            <person name="Liu L."/>
            <person name="Liang L."/>
            <person name="Wang T."/>
            <person name="Zhang X."/>
        </authorList>
    </citation>
    <scope>NUCLEOTIDE SEQUENCE [LARGE SCALE GENOMIC DNA]</scope>
    <source>
        <strain evidence="9 10">JCM 19897</strain>
    </source>
</reference>
<dbReference type="InterPro" id="IPR053927">
    <property type="entry name" value="FlgK_helical"/>
</dbReference>
<evidence type="ECO:0000259" key="7">
    <source>
        <dbReference type="Pfam" id="PF06429"/>
    </source>
</evidence>